<organism evidence="1">
    <name type="scientific">uncultured Caudovirales phage</name>
    <dbReference type="NCBI Taxonomy" id="2100421"/>
    <lineage>
        <taxon>Viruses</taxon>
        <taxon>Duplodnaviria</taxon>
        <taxon>Heunggongvirae</taxon>
        <taxon>Uroviricota</taxon>
        <taxon>Caudoviricetes</taxon>
        <taxon>Peduoviridae</taxon>
        <taxon>Maltschvirus</taxon>
        <taxon>Maltschvirus maltsch</taxon>
    </lineage>
</organism>
<gene>
    <name evidence="1" type="ORF">UFOVP699_2</name>
</gene>
<reference evidence="1" key="1">
    <citation type="submission" date="2020-04" db="EMBL/GenBank/DDBJ databases">
        <authorList>
            <person name="Chiriac C."/>
            <person name="Salcher M."/>
            <person name="Ghai R."/>
            <person name="Kavagutti S V."/>
        </authorList>
    </citation>
    <scope>NUCLEOTIDE SEQUENCE</scope>
</reference>
<evidence type="ECO:0000313" key="1">
    <source>
        <dbReference type="EMBL" id="CAB4158343.1"/>
    </source>
</evidence>
<name>A0A6J5NHD2_9CAUD</name>
<protein>
    <submittedName>
        <fullName evidence="1">Uncharacterized protein</fullName>
    </submittedName>
</protein>
<proteinExistence type="predicted"/>
<accession>A0A6J5NHD2</accession>
<dbReference type="EMBL" id="LR796670">
    <property type="protein sequence ID" value="CAB4158343.1"/>
    <property type="molecule type" value="Genomic_DNA"/>
</dbReference>
<sequence>MAIYNTLHIFGYGETQVITDTENKKVATDSIVGVQALIDDIYSKKPADNPATTEYRVITILNDIFADYSDEQGNNFRVDYSELNAALIDAVVLEVLK</sequence>